<feature type="domain" description="RNase H type-1" evidence="8">
    <location>
        <begin position="1"/>
        <end position="161"/>
    </location>
</feature>
<evidence type="ECO:0000259" key="8">
    <source>
        <dbReference type="PROSITE" id="PS50879"/>
    </source>
</evidence>
<proteinExistence type="inferred from homology"/>
<evidence type="ECO:0000256" key="6">
    <source>
        <dbReference type="ARBA" id="ARBA00022759"/>
    </source>
</evidence>
<evidence type="ECO:0000256" key="3">
    <source>
        <dbReference type="ARBA" id="ARBA00012180"/>
    </source>
</evidence>
<keyword evidence="6" id="KW-0255">Endonuclease</keyword>
<dbReference type="OrthoDB" id="407198at2759"/>
<dbReference type="AlphaFoldDB" id="A0A6A5UI65"/>
<dbReference type="GO" id="GO:0004523">
    <property type="term" value="F:RNA-DNA hybrid ribonuclease activity"/>
    <property type="evidence" value="ECO:0007669"/>
    <property type="project" value="UniProtKB-EC"/>
</dbReference>
<dbReference type="InterPro" id="IPR050092">
    <property type="entry name" value="RNase_H"/>
</dbReference>
<evidence type="ECO:0000256" key="7">
    <source>
        <dbReference type="ARBA" id="ARBA00022801"/>
    </source>
</evidence>
<dbReference type="EMBL" id="ML976982">
    <property type="protein sequence ID" value="KAF1960767.1"/>
    <property type="molecule type" value="Genomic_DNA"/>
</dbReference>
<dbReference type="PROSITE" id="PS50879">
    <property type="entry name" value="RNASE_H_1"/>
    <property type="match status" value="1"/>
</dbReference>
<reference evidence="9" key="1">
    <citation type="journal article" date="2020" name="Stud. Mycol.">
        <title>101 Dothideomycetes genomes: a test case for predicting lifestyles and emergence of pathogens.</title>
        <authorList>
            <person name="Haridas S."/>
            <person name="Albert R."/>
            <person name="Binder M."/>
            <person name="Bloem J."/>
            <person name="Labutti K."/>
            <person name="Salamov A."/>
            <person name="Andreopoulos B."/>
            <person name="Baker S."/>
            <person name="Barry K."/>
            <person name="Bills G."/>
            <person name="Bluhm B."/>
            <person name="Cannon C."/>
            <person name="Castanera R."/>
            <person name="Culley D."/>
            <person name="Daum C."/>
            <person name="Ezra D."/>
            <person name="Gonzalez J."/>
            <person name="Henrissat B."/>
            <person name="Kuo A."/>
            <person name="Liang C."/>
            <person name="Lipzen A."/>
            <person name="Lutzoni F."/>
            <person name="Magnuson J."/>
            <person name="Mondo S."/>
            <person name="Nolan M."/>
            <person name="Ohm R."/>
            <person name="Pangilinan J."/>
            <person name="Park H.-J."/>
            <person name="Ramirez L."/>
            <person name="Alfaro M."/>
            <person name="Sun H."/>
            <person name="Tritt A."/>
            <person name="Yoshinaga Y."/>
            <person name="Zwiers L.-H."/>
            <person name="Turgeon B."/>
            <person name="Goodwin S."/>
            <person name="Spatafora J."/>
            <person name="Crous P."/>
            <person name="Grigoriev I."/>
        </authorList>
    </citation>
    <scope>NUCLEOTIDE SEQUENCE</scope>
    <source>
        <strain evidence="9">CBS 675.92</strain>
    </source>
</reference>
<evidence type="ECO:0000313" key="9">
    <source>
        <dbReference type="EMBL" id="KAF1960767.1"/>
    </source>
</evidence>
<dbReference type="GO" id="GO:0046872">
    <property type="term" value="F:metal ion binding"/>
    <property type="evidence" value="ECO:0007669"/>
    <property type="project" value="UniProtKB-KW"/>
</dbReference>
<accession>A0A6A5UI65</accession>
<dbReference type="Pfam" id="PF00075">
    <property type="entry name" value="RNase_H"/>
    <property type="match status" value="1"/>
</dbReference>
<sequence length="177" mass="20081">MVYVMVFQVDGGCRRNGYSDAIGAAACSLKHRSGSYTTWTRNLPTGTYNTLPTSQRAEITAIILALELALKKYDELDGNPYLDVTIKSDSRYAVGCMTDWIYKWTENGWRNARGDEVANRDLIEMASRLDDRLKEEGEVTYVWIPRSENEVADEACGRALDQQEQDQMSCDSDSDYY</sequence>
<dbReference type="Gene3D" id="3.30.420.10">
    <property type="entry name" value="Ribonuclease H-like superfamily/Ribonuclease H"/>
    <property type="match status" value="1"/>
</dbReference>
<comment type="catalytic activity">
    <reaction evidence="1">
        <text>Endonucleolytic cleavage to 5'-phosphomonoester.</text>
        <dbReference type="EC" id="3.1.26.4"/>
    </reaction>
</comment>
<dbReference type="InterPro" id="IPR002156">
    <property type="entry name" value="RNaseH_domain"/>
</dbReference>
<evidence type="ECO:0000313" key="10">
    <source>
        <dbReference type="Proteomes" id="UP000800035"/>
    </source>
</evidence>
<evidence type="ECO:0000256" key="2">
    <source>
        <dbReference type="ARBA" id="ARBA00005300"/>
    </source>
</evidence>
<evidence type="ECO:0000256" key="4">
    <source>
        <dbReference type="ARBA" id="ARBA00022722"/>
    </source>
</evidence>
<comment type="similarity">
    <text evidence="2">Belongs to the RNase H family.</text>
</comment>
<dbReference type="GO" id="GO:0003676">
    <property type="term" value="F:nucleic acid binding"/>
    <property type="evidence" value="ECO:0007669"/>
    <property type="project" value="InterPro"/>
</dbReference>
<dbReference type="PANTHER" id="PTHR10642">
    <property type="entry name" value="RIBONUCLEASE H1"/>
    <property type="match status" value="1"/>
</dbReference>
<protein>
    <recommendedName>
        <fullName evidence="3">ribonuclease H</fullName>
        <ecNumber evidence="3">3.1.26.4</ecNumber>
    </recommendedName>
</protein>
<keyword evidence="5" id="KW-0479">Metal-binding</keyword>
<name>A0A6A5UI65_9PLEO</name>
<dbReference type="SUPFAM" id="SSF53098">
    <property type="entry name" value="Ribonuclease H-like"/>
    <property type="match status" value="1"/>
</dbReference>
<dbReference type="GO" id="GO:0043137">
    <property type="term" value="P:DNA replication, removal of RNA primer"/>
    <property type="evidence" value="ECO:0007669"/>
    <property type="project" value="TreeGrafter"/>
</dbReference>
<evidence type="ECO:0000256" key="5">
    <source>
        <dbReference type="ARBA" id="ARBA00022723"/>
    </source>
</evidence>
<keyword evidence="7" id="KW-0378">Hydrolase</keyword>
<organism evidence="9 10">
    <name type="scientific">Byssothecium circinans</name>
    <dbReference type="NCBI Taxonomy" id="147558"/>
    <lineage>
        <taxon>Eukaryota</taxon>
        <taxon>Fungi</taxon>
        <taxon>Dikarya</taxon>
        <taxon>Ascomycota</taxon>
        <taxon>Pezizomycotina</taxon>
        <taxon>Dothideomycetes</taxon>
        <taxon>Pleosporomycetidae</taxon>
        <taxon>Pleosporales</taxon>
        <taxon>Massarineae</taxon>
        <taxon>Massarinaceae</taxon>
        <taxon>Byssothecium</taxon>
    </lineage>
</organism>
<dbReference type="EC" id="3.1.26.4" evidence="3"/>
<dbReference type="InterPro" id="IPR036397">
    <property type="entry name" value="RNaseH_sf"/>
</dbReference>
<dbReference type="InterPro" id="IPR012337">
    <property type="entry name" value="RNaseH-like_sf"/>
</dbReference>
<dbReference type="PANTHER" id="PTHR10642:SF26">
    <property type="entry name" value="RIBONUCLEASE H1"/>
    <property type="match status" value="1"/>
</dbReference>
<keyword evidence="4" id="KW-0540">Nuclease</keyword>
<evidence type="ECO:0000256" key="1">
    <source>
        <dbReference type="ARBA" id="ARBA00000077"/>
    </source>
</evidence>
<dbReference type="Proteomes" id="UP000800035">
    <property type="component" value="Unassembled WGS sequence"/>
</dbReference>
<keyword evidence="10" id="KW-1185">Reference proteome</keyword>
<gene>
    <name evidence="9" type="ORF">CC80DRAFT_489025</name>
</gene>